<dbReference type="Proteomes" id="UP000566995">
    <property type="component" value="Unassembled WGS sequence"/>
</dbReference>
<dbReference type="EMBL" id="JACHLI010000001">
    <property type="protein sequence ID" value="MBB4861205.1"/>
    <property type="molecule type" value="Genomic_DNA"/>
</dbReference>
<dbReference type="RefSeq" id="WP_184585485.1">
    <property type="nucleotide sequence ID" value="NZ_JACHLI010000001.1"/>
</dbReference>
<evidence type="ECO:0000313" key="1">
    <source>
        <dbReference type="EMBL" id="MBB4861205.1"/>
    </source>
</evidence>
<organism evidence="1 2">
    <name type="scientific">Pseudomonas nitroreducens</name>
    <dbReference type="NCBI Taxonomy" id="46680"/>
    <lineage>
        <taxon>Bacteria</taxon>
        <taxon>Pseudomonadati</taxon>
        <taxon>Pseudomonadota</taxon>
        <taxon>Gammaproteobacteria</taxon>
        <taxon>Pseudomonadales</taxon>
        <taxon>Pseudomonadaceae</taxon>
        <taxon>Pseudomonas</taxon>
    </lineage>
</organism>
<proteinExistence type="predicted"/>
<protein>
    <submittedName>
        <fullName evidence="1">Uncharacterized protein</fullName>
    </submittedName>
</protein>
<reference evidence="1 2" key="1">
    <citation type="submission" date="2020-08" db="EMBL/GenBank/DDBJ databases">
        <title>Functional genomics of gut bacteria from endangered species of beetles.</title>
        <authorList>
            <person name="Carlos-Shanley C."/>
        </authorList>
    </citation>
    <scope>NUCLEOTIDE SEQUENCE [LARGE SCALE GENOMIC DNA]</scope>
    <source>
        <strain evidence="1 2">S00179</strain>
    </source>
</reference>
<evidence type="ECO:0000313" key="2">
    <source>
        <dbReference type="Proteomes" id="UP000566995"/>
    </source>
</evidence>
<sequence length="182" mass="20576">MTRACILFPNSLNYRWRSGIRVNNDGSPDALGFELAKVCRNIVHGADSIQVVRMNDGLAGAPFRVCKKEQLSAMVLGMLFARWDAIQSGIVSEDEENIVLGLQMRFSHLQFESVPELYLDSRAREGYKYVVAFKDYGFEVYGKLVARRPWIEIHNEQGLLIEGWPEDVMESCGRLRNGDSAA</sequence>
<accession>A0A7W7KE68</accession>
<name>A0A7W7KE68_PSENT</name>
<dbReference type="AlphaFoldDB" id="A0A7W7KE68"/>
<gene>
    <name evidence="1" type="ORF">HNP46_000016</name>
</gene>
<comment type="caution">
    <text evidence="1">The sequence shown here is derived from an EMBL/GenBank/DDBJ whole genome shotgun (WGS) entry which is preliminary data.</text>
</comment>